<name>A0ABN9XCD9_9DINO</name>
<accession>A0ABN9XCD9</accession>
<organism evidence="1 2">
    <name type="scientific">Prorocentrum cordatum</name>
    <dbReference type="NCBI Taxonomy" id="2364126"/>
    <lineage>
        <taxon>Eukaryota</taxon>
        <taxon>Sar</taxon>
        <taxon>Alveolata</taxon>
        <taxon>Dinophyceae</taxon>
        <taxon>Prorocentrales</taxon>
        <taxon>Prorocentraceae</taxon>
        <taxon>Prorocentrum</taxon>
    </lineage>
</organism>
<dbReference type="EMBL" id="CAUYUJ010020220">
    <property type="protein sequence ID" value="CAK0896650.1"/>
    <property type="molecule type" value="Genomic_DNA"/>
</dbReference>
<proteinExistence type="predicted"/>
<protein>
    <submittedName>
        <fullName evidence="1">Uncharacterized protein</fullName>
    </submittedName>
</protein>
<comment type="caution">
    <text evidence="1">The sequence shown here is derived from an EMBL/GenBank/DDBJ whole genome shotgun (WGS) entry which is preliminary data.</text>
</comment>
<evidence type="ECO:0000313" key="2">
    <source>
        <dbReference type="Proteomes" id="UP001189429"/>
    </source>
</evidence>
<reference evidence="1" key="1">
    <citation type="submission" date="2023-10" db="EMBL/GenBank/DDBJ databases">
        <authorList>
            <person name="Chen Y."/>
            <person name="Shah S."/>
            <person name="Dougan E. K."/>
            <person name="Thang M."/>
            <person name="Chan C."/>
        </authorList>
    </citation>
    <scope>NUCLEOTIDE SEQUENCE [LARGE SCALE GENOMIC DNA]</scope>
</reference>
<evidence type="ECO:0000313" key="1">
    <source>
        <dbReference type="EMBL" id="CAK0896650.1"/>
    </source>
</evidence>
<sequence>MTRGGLAPLPTPPRIFCATRPGGACSGPHALALAAVQPRGDGPAGAGGSWLLCFSADGKLRLWEVSERGHGRLLAAREVMQGQRAVAALGASSPYIRASPSGSSACLVLRGAVYVIRLPAAGAAALDGLAVTE</sequence>
<keyword evidence="2" id="KW-1185">Reference proteome</keyword>
<feature type="non-terminal residue" evidence="1">
    <location>
        <position position="133"/>
    </location>
</feature>
<gene>
    <name evidence="1" type="ORF">PCOR1329_LOCUS75056</name>
</gene>
<dbReference type="Proteomes" id="UP001189429">
    <property type="component" value="Unassembled WGS sequence"/>
</dbReference>